<dbReference type="GO" id="GO:0009264">
    <property type="term" value="P:deoxyribonucleotide catabolic process"/>
    <property type="evidence" value="ECO:0007669"/>
    <property type="project" value="InterPro"/>
</dbReference>
<name>A0A0F9LDR2_9ZZZZ</name>
<dbReference type="SUPFAM" id="SSF56784">
    <property type="entry name" value="HAD-like"/>
    <property type="match status" value="1"/>
</dbReference>
<dbReference type="EMBL" id="LAZR01012688">
    <property type="protein sequence ID" value="KKM25575.1"/>
    <property type="molecule type" value="Genomic_DNA"/>
</dbReference>
<evidence type="ECO:0000313" key="1">
    <source>
        <dbReference type="EMBL" id="KKM25575.1"/>
    </source>
</evidence>
<dbReference type="Gene3D" id="3.40.50.1000">
    <property type="entry name" value="HAD superfamily/HAD-like"/>
    <property type="match status" value="1"/>
</dbReference>
<sequence>MGQKRIGIDLDGTVADYMAGAIPLLKEHYGLEPDWEIDAYRIEEVFGLTKETRPPNMREHLYEELHLFRNLPKKEPDIELLTQLLKYRGYKVYILTARTGHPIIRADTKDWLDEHNFEYDDIFHVEDKAELCRLMRIHVMLEDEVAQISNLQRSKINVVVPDQPWNQHLSDDPNHLERKRGRIRRVYNWREADAAIEELLRRRKG</sequence>
<dbReference type="InterPro" id="IPR010708">
    <property type="entry name" value="5'(3')-deoxyribonucleotidase"/>
</dbReference>
<organism evidence="1">
    <name type="scientific">marine sediment metagenome</name>
    <dbReference type="NCBI Taxonomy" id="412755"/>
    <lineage>
        <taxon>unclassified sequences</taxon>
        <taxon>metagenomes</taxon>
        <taxon>ecological metagenomes</taxon>
    </lineage>
</organism>
<gene>
    <name evidence="1" type="ORF">LCGC14_1593600</name>
</gene>
<dbReference type="PANTHER" id="PTHR35134">
    <property type="entry name" value="NUCLEOTIDASE YQFW-RELATED"/>
    <property type="match status" value="1"/>
</dbReference>
<reference evidence="1" key="1">
    <citation type="journal article" date="2015" name="Nature">
        <title>Complex archaea that bridge the gap between prokaryotes and eukaryotes.</title>
        <authorList>
            <person name="Spang A."/>
            <person name="Saw J.H."/>
            <person name="Jorgensen S.L."/>
            <person name="Zaremba-Niedzwiedzka K."/>
            <person name="Martijn J."/>
            <person name="Lind A.E."/>
            <person name="van Eijk R."/>
            <person name="Schleper C."/>
            <person name="Guy L."/>
            <person name="Ettema T.J."/>
        </authorList>
    </citation>
    <scope>NUCLEOTIDE SEQUENCE</scope>
</reference>
<dbReference type="InterPro" id="IPR036412">
    <property type="entry name" value="HAD-like_sf"/>
</dbReference>
<comment type="caution">
    <text evidence="1">The sequence shown here is derived from an EMBL/GenBank/DDBJ whole genome shotgun (WGS) entry which is preliminary data.</text>
</comment>
<dbReference type="InterPro" id="IPR052419">
    <property type="entry name" value="5_3-deoxyribonucleotidase-like"/>
</dbReference>
<accession>A0A0F9LDR2</accession>
<dbReference type="InterPro" id="IPR023214">
    <property type="entry name" value="HAD_sf"/>
</dbReference>
<dbReference type="GO" id="GO:0008253">
    <property type="term" value="F:5'-nucleotidase activity"/>
    <property type="evidence" value="ECO:0007669"/>
    <property type="project" value="InterPro"/>
</dbReference>
<dbReference type="Pfam" id="PF06941">
    <property type="entry name" value="NT5C"/>
    <property type="match status" value="1"/>
</dbReference>
<dbReference type="AlphaFoldDB" id="A0A0F9LDR2"/>
<protein>
    <recommendedName>
        <fullName evidence="2">Nucleotidase</fullName>
    </recommendedName>
</protein>
<proteinExistence type="predicted"/>
<dbReference type="PANTHER" id="PTHR35134:SF2">
    <property type="entry name" value="NUCLEOTIDASE YQFW-RELATED"/>
    <property type="match status" value="1"/>
</dbReference>
<evidence type="ECO:0008006" key="2">
    <source>
        <dbReference type="Google" id="ProtNLM"/>
    </source>
</evidence>